<feature type="region of interest" description="Disordered" evidence="1">
    <location>
        <begin position="1"/>
        <end position="64"/>
    </location>
</feature>
<accession>A0A914VF22</accession>
<feature type="compositionally biased region" description="Basic and acidic residues" evidence="1">
    <location>
        <begin position="44"/>
        <end position="62"/>
    </location>
</feature>
<evidence type="ECO:0000256" key="1">
    <source>
        <dbReference type="SAM" id="MobiDB-lite"/>
    </source>
</evidence>
<dbReference type="Proteomes" id="UP000887566">
    <property type="component" value="Unplaced"/>
</dbReference>
<sequence length="109" mass="11801">MVAIDEPTQPVGEPLVKERLHGKDSAGKPSGRKPAQKPQILPMEPHHVQDIHRDPQHPEVKDQPSATISILPAVGSDGKPGHCTAMEHEVGDSCYCREGFVRMHGAGCK</sequence>
<reference evidence="3" key="1">
    <citation type="submission" date="2022-11" db="UniProtKB">
        <authorList>
            <consortium name="WormBaseParasite"/>
        </authorList>
    </citation>
    <scope>IDENTIFICATION</scope>
</reference>
<organism evidence="2 3">
    <name type="scientific">Plectus sambesii</name>
    <dbReference type="NCBI Taxonomy" id="2011161"/>
    <lineage>
        <taxon>Eukaryota</taxon>
        <taxon>Metazoa</taxon>
        <taxon>Ecdysozoa</taxon>
        <taxon>Nematoda</taxon>
        <taxon>Chromadorea</taxon>
        <taxon>Plectida</taxon>
        <taxon>Plectina</taxon>
        <taxon>Plectoidea</taxon>
        <taxon>Plectidae</taxon>
        <taxon>Plectus</taxon>
    </lineage>
</organism>
<dbReference type="WBParaSite" id="PSAMB.scaffold19206size839.g37813.t1">
    <property type="protein sequence ID" value="PSAMB.scaffold19206size839.g37813.t1"/>
    <property type="gene ID" value="PSAMB.scaffold19206size839.g37813"/>
</dbReference>
<evidence type="ECO:0000313" key="3">
    <source>
        <dbReference type="WBParaSite" id="PSAMB.scaffold19206size839.g37813.t1"/>
    </source>
</evidence>
<feature type="compositionally biased region" description="Basic and acidic residues" evidence="1">
    <location>
        <begin position="15"/>
        <end position="26"/>
    </location>
</feature>
<proteinExistence type="predicted"/>
<dbReference type="AlphaFoldDB" id="A0A914VF22"/>
<protein>
    <submittedName>
        <fullName evidence="3">EGF-like domain-containing protein</fullName>
    </submittedName>
</protein>
<name>A0A914VF22_9BILA</name>
<keyword evidence="2" id="KW-1185">Reference proteome</keyword>
<evidence type="ECO:0000313" key="2">
    <source>
        <dbReference type="Proteomes" id="UP000887566"/>
    </source>
</evidence>